<evidence type="ECO:0000256" key="1">
    <source>
        <dbReference type="SAM" id="MobiDB-lite"/>
    </source>
</evidence>
<dbReference type="STRING" id="15368.A0A2K2DRQ6"/>
<dbReference type="AlphaFoldDB" id="A0A2K2DRQ6"/>
<name>A0A2K2DRQ6_BRADI</name>
<dbReference type="EnsemblPlants" id="PNT76967">
    <property type="protein sequence ID" value="PNT76967"/>
    <property type="gene ID" value="BRADI_1g56332v3"/>
</dbReference>
<dbReference type="InterPro" id="IPR042467">
    <property type="entry name" value="Peptidase_C65_otubain_sub2"/>
</dbReference>
<dbReference type="InterPro" id="IPR003323">
    <property type="entry name" value="OTU_dom"/>
</dbReference>
<reference evidence="3 4" key="1">
    <citation type="journal article" date="2010" name="Nature">
        <title>Genome sequencing and analysis of the model grass Brachypodium distachyon.</title>
        <authorList>
            <consortium name="International Brachypodium Initiative"/>
        </authorList>
    </citation>
    <scope>NUCLEOTIDE SEQUENCE [LARGE SCALE GENOMIC DNA]</scope>
    <source>
        <strain evidence="3 4">Bd21</strain>
    </source>
</reference>
<dbReference type="ExpressionAtlas" id="A0A2K2DRQ6">
    <property type="expression patterns" value="baseline"/>
</dbReference>
<evidence type="ECO:0000313" key="5">
    <source>
        <dbReference type="Proteomes" id="UP000008810"/>
    </source>
</evidence>
<dbReference type="Pfam" id="PF10275">
    <property type="entry name" value="Peptidase_C65"/>
    <property type="match status" value="1"/>
</dbReference>
<dbReference type="OrthoDB" id="640208at2759"/>
<dbReference type="CDD" id="cd22749">
    <property type="entry name" value="Otubain_C65"/>
    <property type="match status" value="1"/>
</dbReference>
<reference evidence="3" key="2">
    <citation type="submission" date="2017-06" db="EMBL/GenBank/DDBJ databases">
        <title>WGS assembly of Brachypodium distachyon.</title>
        <authorList>
            <consortium name="The International Brachypodium Initiative"/>
            <person name="Lucas S."/>
            <person name="Harmon-Smith M."/>
            <person name="Lail K."/>
            <person name="Tice H."/>
            <person name="Grimwood J."/>
            <person name="Bruce D."/>
            <person name="Barry K."/>
            <person name="Shu S."/>
            <person name="Lindquist E."/>
            <person name="Wang M."/>
            <person name="Pitluck S."/>
            <person name="Vogel J.P."/>
            <person name="Garvin D.F."/>
            <person name="Mockler T.C."/>
            <person name="Schmutz J."/>
            <person name="Rokhsar D."/>
            <person name="Bevan M.W."/>
        </authorList>
    </citation>
    <scope>NUCLEOTIDE SEQUENCE</scope>
    <source>
        <strain evidence="3">Bd21</strain>
    </source>
</reference>
<reference evidence="4" key="3">
    <citation type="submission" date="2018-08" db="UniProtKB">
        <authorList>
            <consortium name="EnsemblPlants"/>
        </authorList>
    </citation>
    <scope>IDENTIFICATION</scope>
    <source>
        <strain evidence="4">cv. Bd21</strain>
    </source>
</reference>
<dbReference type="PANTHER" id="PTHR12931">
    <property type="entry name" value="UBIQUITIN THIOLESTERASE PROTEIN OTUB"/>
    <property type="match status" value="1"/>
</dbReference>
<dbReference type="InterPro" id="IPR038765">
    <property type="entry name" value="Papain-like_cys_pep_sf"/>
</dbReference>
<protein>
    <recommendedName>
        <fullName evidence="2">OTU domain-containing protein</fullName>
    </recommendedName>
</protein>
<feature type="region of interest" description="Disordered" evidence="1">
    <location>
        <begin position="526"/>
        <end position="577"/>
    </location>
</feature>
<dbReference type="KEGG" id="bdi:100823427"/>
<dbReference type="Proteomes" id="UP000008810">
    <property type="component" value="Chromosome 1"/>
</dbReference>
<evidence type="ECO:0000313" key="4">
    <source>
        <dbReference type="EnsemblPlants" id="PNT76967"/>
    </source>
</evidence>
<dbReference type="InterPro" id="IPR019400">
    <property type="entry name" value="Peptidase_C65_otubain"/>
</dbReference>
<dbReference type="GO" id="GO:0043130">
    <property type="term" value="F:ubiquitin binding"/>
    <property type="evidence" value="ECO:0000318"/>
    <property type="project" value="GO_Central"/>
</dbReference>
<organism evidence="3">
    <name type="scientific">Brachypodium distachyon</name>
    <name type="common">Purple false brome</name>
    <name type="synonym">Trachynia distachya</name>
    <dbReference type="NCBI Taxonomy" id="15368"/>
    <lineage>
        <taxon>Eukaryota</taxon>
        <taxon>Viridiplantae</taxon>
        <taxon>Streptophyta</taxon>
        <taxon>Embryophyta</taxon>
        <taxon>Tracheophyta</taxon>
        <taxon>Spermatophyta</taxon>
        <taxon>Magnoliopsida</taxon>
        <taxon>Liliopsida</taxon>
        <taxon>Poales</taxon>
        <taxon>Poaceae</taxon>
        <taxon>BOP clade</taxon>
        <taxon>Pooideae</taxon>
        <taxon>Stipodae</taxon>
        <taxon>Brachypodieae</taxon>
        <taxon>Brachypodium</taxon>
    </lineage>
</organism>
<feature type="domain" description="OTU" evidence="2">
    <location>
        <begin position="267"/>
        <end position="493"/>
    </location>
</feature>
<dbReference type="GeneID" id="100823427"/>
<dbReference type="RefSeq" id="XP_010230049.1">
    <property type="nucleotide sequence ID" value="XM_010231747.3"/>
</dbReference>
<sequence>MEPGSGSGIDPDEKNDPNQEARADEQQSQAQREDPASTTGLPSAAAAEHGGGNVAAASPSPPAPPSAPTIPRSLRRPPLPPHAPTSQRSRRRPPLLLSEVTIDRPRSGWSGVLIRGAHDGEASSSGTAGDDDGKGKKAAETPPPPPPEASLSPPRDERKGKGIAKTPSPENTTEWSPLSSPGTGGREQAKKTFLRKVVDYSKNKVFCRGGINQNSAGPSEIPHVAYETMSTTNASQVLNYYFDRLVNHWHERRKDPVNLMILHKKYSKIRTVEGDGECFYRSFIFSYLEQVIDMKDTYEEQRVLAIAERAAIQHTRYVWASEFPRSHEMHNFFAVVACPYSFHPVDAFKKLIKKIMRWKSRGRFNFRPSTNSHRKQKLLEFFSTYERTEDIFVFLRLLAAIEICSDREEYEPHIAGLGQNCSLEDWCLRHVTRRREWADIVQMRALASAFEVPLTLLPFDVGDAQPIYICFGVPLARVTLLFTGNHYDILYLGPPKPKEEVDPHAKSQGTLPARAERQALNAQQIFRDQSERQDLDAQNQEILPVQTESQDRDAENQEILPAQTENQVLMQKTKRFR</sequence>
<evidence type="ECO:0000313" key="3">
    <source>
        <dbReference type="EMBL" id="PNT76967.1"/>
    </source>
</evidence>
<feature type="compositionally biased region" description="Polar residues" evidence="1">
    <location>
        <begin position="168"/>
        <end position="181"/>
    </location>
</feature>
<feature type="compositionally biased region" description="Basic and acidic residues" evidence="1">
    <location>
        <begin position="11"/>
        <end position="35"/>
    </location>
</feature>
<feature type="region of interest" description="Disordered" evidence="1">
    <location>
        <begin position="1"/>
        <end position="189"/>
    </location>
</feature>
<dbReference type="SUPFAM" id="SSF54001">
    <property type="entry name" value="Cysteine proteinases"/>
    <property type="match status" value="1"/>
</dbReference>
<keyword evidence="5" id="KW-1185">Reference proteome</keyword>
<proteinExistence type="predicted"/>
<gene>
    <name evidence="4" type="primary">LOC100823427</name>
    <name evidence="3" type="ORF">BRADI_1g56332v3</name>
</gene>
<accession>A0A2K2DRQ6</accession>
<evidence type="ECO:0000259" key="2">
    <source>
        <dbReference type="PROSITE" id="PS50802"/>
    </source>
</evidence>
<dbReference type="PANTHER" id="PTHR12931:SF24">
    <property type="entry name" value="OTU DOMAIN-CONTAINING PROTEIN"/>
    <property type="match status" value="1"/>
</dbReference>
<dbReference type="EMBL" id="CM000880">
    <property type="protein sequence ID" value="PNT76967.1"/>
    <property type="molecule type" value="Genomic_DNA"/>
</dbReference>
<feature type="compositionally biased region" description="Pro residues" evidence="1">
    <location>
        <begin position="59"/>
        <end position="68"/>
    </location>
</feature>
<dbReference type="Gramene" id="PNT76967">
    <property type="protein sequence ID" value="PNT76967"/>
    <property type="gene ID" value="BRADI_1g56332v3"/>
</dbReference>
<dbReference type="Gene3D" id="1.20.1300.20">
    <property type="entry name" value="Peptidase C65 Otubain, subdomain 2"/>
    <property type="match status" value="1"/>
</dbReference>
<dbReference type="PROSITE" id="PS50802">
    <property type="entry name" value="OTU"/>
    <property type="match status" value="1"/>
</dbReference>
<dbReference type="GO" id="GO:0004843">
    <property type="term" value="F:cysteine-type deubiquitinase activity"/>
    <property type="evidence" value="ECO:0000318"/>
    <property type="project" value="GO_Central"/>
</dbReference>